<dbReference type="AlphaFoldDB" id="A0A1M4ZY28"/>
<dbReference type="Gene3D" id="1.10.150.280">
    <property type="entry name" value="AF1531-like domain"/>
    <property type="match status" value="2"/>
</dbReference>
<dbReference type="Proteomes" id="UP000184368">
    <property type="component" value="Unassembled WGS sequence"/>
</dbReference>
<dbReference type="InterPro" id="IPR010994">
    <property type="entry name" value="RuvA_2-like"/>
</dbReference>
<dbReference type="PANTHER" id="PTHR21180">
    <property type="entry name" value="ENDONUCLEASE/EXONUCLEASE/PHOSPHATASE FAMILY DOMAIN-CONTAINING PROTEIN 1"/>
    <property type="match status" value="1"/>
</dbReference>
<evidence type="ECO:0000313" key="3">
    <source>
        <dbReference type="Proteomes" id="UP000184368"/>
    </source>
</evidence>
<protein>
    <submittedName>
        <fullName evidence="2">Competence protein ComEA helix-hairpin-helix repeat region</fullName>
    </submittedName>
</protein>
<organism evidence="2 3">
    <name type="scientific">Cnuella takakiae</name>
    <dbReference type="NCBI Taxonomy" id="1302690"/>
    <lineage>
        <taxon>Bacteria</taxon>
        <taxon>Pseudomonadati</taxon>
        <taxon>Bacteroidota</taxon>
        <taxon>Chitinophagia</taxon>
        <taxon>Chitinophagales</taxon>
        <taxon>Chitinophagaceae</taxon>
        <taxon>Cnuella</taxon>
    </lineage>
</organism>
<evidence type="ECO:0000256" key="1">
    <source>
        <dbReference type="SAM" id="Phobius"/>
    </source>
</evidence>
<accession>A0A1M4ZY28</accession>
<feature type="transmembrane region" description="Helical" evidence="1">
    <location>
        <begin position="21"/>
        <end position="38"/>
    </location>
</feature>
<sequence length="310" mass="35129">MNWKAFISGYLTFSRKDRIGAFTLVLLILIIYILPYLVPEKVAPPIILDDSLKSWLDKTDSSRVAGYQSAAPESGFGDATVPLAPEPNAGSLFPFDPNSLDEAGWKRLGLRERTARTIINYRNKGGRFYRKEDLQKIWGLPKNFYQRVAPYIKIQTNASDQPEFAKREINNELKTYPSKTIDINTADTSEWIALPGIGSKMASRIVNFRAKLGGFVSIEQVGTTYGLQDSIFQKIKPKLKLTDPQLSKIKINTASKEELSAHPYIKWEVAKSIVAYRQQHGPIKSKKDLEQLMLLDEKALEQLLPYLQFD</sequence>
<dbReference type="STRING" id="1302690.BUE76_09925"/>
<evidence type="ECO:0000313" key="2">
    <source>
        <dbReference type="EMBL" id="SHF22526.1"/>
    </source>
</evidence>
<keyword evidence="1" id="KW-1133">Transmembrane helix</keyword>
<dbReference type="EMBL" id="FQUO01000006">
    <property type="protein sequence ID" value="SHF22526.1"/>
    <property type="molecule type" value="Genomic_DNA"/>
</dbReference>
<keyword evidence="1" id="KW-0812">Transmembrane</keyword>
<dbReference type="Gene3D" id="1.10.150.310">
    <property type="entry name" value="Tex RuvX-like domain-like"/>
    <property type="match status" value="1"/>
</dbReference>
<dbReference type="SUPFAM" id="SSF47781">
    <property type="entry name" value="RuvA domain 2-like"/>
    <property type="match status" value="3"/>
</dbReference>
<dbReference type="Pfam" id="PF12836">
    <property type="entry name" value="HHH_3"/>
    <property type="match status" value="3"/>
</dbReference>
<dbReference type="InterPro" id="IPR051675">
    <property type="entry name" value="Endo/Exo/Phosphatase_dom_1"/>
</dbReference>
<gene>
    <name evidence="2" type="ORF">SAMN05444008_10623</name>
</gene>
<keyword evidence="3" id="KW-1185">Reference proteome</keyword>
<proteinExistence type="predicted"/>
<dbReference type="PANTHER" id="PTHR21180:SF32">
    <property type="entry name" value="ENDONUCLEASE_EXONUCLEASE_PHOSPHATASE FAMILY DOMAIN-CONTAINING PROTEIN 1"/>
    <property type="match status" value="1"/>
</dbReference>
<reference evidence="2 3" key="1">
    <citation type="submission" date="2016-11" db="EMBL/GenBank/DDBJ databases">
        <authorList>
            <person name="Jaros S."/>
            <person name="Januszkiewicz K."/>
            <person name="Wedrychowicz H."/>
        </authorList>
    </citation>
    <scope>NUCLEOTIDE SEQUENCE [LARGE SCALE GENOMIC DNA]</scope>
    <source>
        <strain evidence="2 3">DSM 26897</strain>
    </source>
</reference>
<name>A0A1M4ZY28_9BACT</name>
<dbReference type="OrthoDB" id="981124at2"/>
<dbReference type="RefSeq" id="WP_073042179.1">
    <property type="nucleotide sequence ID" value="NZ_FQUO01000006.1"/>
</dbReference>
<keyword evidence="1" id="KW-0472">Membrane</keyword>